<dbReference type="Proteomes" id="UP001152531">
    <property type="component" value="Unassembled WGS sequence"/>
</dbReference>
<proteinExistence type="predicted"/>
<organism evidence="1 2">
    <name type="scientific">[Candida] jaroonii</name>
    <dbReference type="NCBI Taxonomy" id="467808"/>
    <lineage>
        <taxon>Eukaryota</taxon>
        <taxon>Fungi</taxon>
        <taxon>Dikarya</taxon>
        <taxon>Ascomycota</taxon>
        <taxon>Saccharomycotina</taxon>
        <taxon>Pichiomycetes</taxon>
        <taxon>Debaryomycetaceae</taxon>
        <taxon>Yamadazyma</taxon>
    </lineage>
</organism>
<keyword evidence="2" id="KW-1185">Reference proteome</keyword>
<accession>A0ACA9Y008</accession>
<comment type="caution">
    <text evidence="1">The sequence shown here is derived from an EMBL/GenBank/DDBJ whole genome shotgun (WGS) entry which is preliminary data.</text>
</comment>
<protein>
    <submittedName>
        <fullName evidence="1">Uncharacterized protein</fullName>
    </submittedName>
</protein>
<gene>
    <name evidence="1" type="ORF">CLIB1444_01S02014</name>
</gene>
<evidence type="ECO:0000313" key="1">
    <source>
        <dbReference type="EMBL" id="CAH6718228.1"/>
    </source>
</evidence>
<name>A0ACA9Y008_9ASCO</name>
<sequence>MSRPNFKARIIVMLALIMFAIVIYNDSTDTESLGLLDALYLTKNSFKEFRNQLLGKNDHVAASGLNEIDYPLNSMVNSVFPIDSLIQVNYTDHKDNRNVSTEVVGRYASFSPILSSDLYSQFQVLDHNACSIIPDISKYENKVLVVLRGDCTFVEKVENILKSELKPKTIIIANDEPFKGLITMYSSTFNEDRSIKIPIMFITYESYQFLKKLNKEDLTIRISTASLGNWINILLSLILSPPLLIIIFYCLIQVIHNCRKLQKNRFSEKIVKNLPVYIYNKNHLIHCKDFYKYLNITGQTDAAIENLNDSQSSIDSYPLISDSPKFDNIDITNAKPTPSSSNPALNSFVINGVDIKALTNRINVLFMHDDFYPAFKCSICLDRFKPLRSRVLILDCKHFFHENCLSNWLINFKRSCPLCNHSIANIPHNLLAGQVNDYGSLDLEAQIESEYNHDSSSQMDDNENTSLSSEMTTQVLQANPLLSEEGSSIPQDSIPIGIQSSASGPVSESESESTLSFKTPPTTFADSDTTSNRSSFYVSHPPTGTANPTLSRMTSQEQMDSTRQLIDEYTSRRNLRGENIEFDDDVTSNESGDSNSTINLANS</sequence>
<evidence type="ECO:0000313" key="2">
    <source>
        <dbReference type="Proteomes" id="UP001152531"/>
    </source>
</evidence>
<dbReference type="EMBL" id="CALSDN010000001">
    <property type="protein sequence ID" value="CAH6718228.1"/>
    <property type="molecule type" value="Genomic_DNA"/>
</dbReference>
<reference evidence="1" key="1">
    <citation type="submission" date="2022-06" db="EMBL/GenBank/DDBJ databases">
        <authorList>
            <person name="Legras J.-L."/>
            <person name="Devillers H."/>
            <person name="Grondin C."/>
        </authorList>
    </citation>
    <scope>NUCLEOTIDE SEQUENCE</scope>
    <source>
        <strain evidence="1">CLIB 1444</strain>
    </source>
</reference>